<feature type="coiled-coil region" evidence="1">
    <location>
        <begin position="31"/>
        <end position="58"/>
    </location>
</feature>
<evidence type="ECO:0000313" key="3">
    <source>
        <dbReference type="EMBL" id="OOF41808.1"/>
    </source>
</evidence>
<dbReference type="RefSeq" id="WP_077417136.1">
    <property type="nucleotide sequence ID" value="NZ_MLHJ01000079.1"/>
</dbReference>
<feature type="chain" id="PRO_5012098486" evidence="2">
    <location>
        <begin position="28"/>
        <end position="69"/>
    </location>
</feature>
<evidence type="ECO:0000256" key="2">
    <source>
        <dbReference type="SAM" id="SignalP"/>
    </source>
</evidence>
<comment type="caution">
    <text evidence="3">The sequence shown here is derived from an EMBL/GenBank/DDBJ whole genome shotgun (WGS) entry which is preliminary data.</text>
</comment>
<organism evidence="3 4">
    <name type="scientific">Rodentibacter rarus</name>
    <dbReference type="NCBI Taxonomy" id="1908260"/>
    <lineage>
        <taxon>Bacteria</taxon>
        <taxon>Pseudomonadati</taxon>
        <taxon>Pseudomonadota</taxon>
        <taxon>Gammaproteobacteria</taxon>
        <taxon>Pasteurellales</taxon>
        <taxon>Pasteurellaceae</taxon>
        <taxon>Rodentibacter</taxon>
    </lineage>
</organism>
<keyword evidence="4" id="KW-1185">Reference proteome</keyword>
<accession>A0A1V3IKM8</accession>
<evidence type="ECO:0000313" key="4">
    <source>
        <dbReference type="Proteomes" id="UP000189433"/>
    </source>
</evidence>
<keyword evidence="1" id="KW-0175">Coiled coil</keyword>
<dbReference type="Proteomes" id="UP000189433">
    <property type="component" value="Unassembled WGS sequence"/>
</dbReference>
<name>A0A1V3IKM8_9PAST</name>
<keyword evidence="2" id="KW-0732">Signal</keyword>
<proteinExistence type="predicted"/>
<sequence length="69" mass="7804">MKTIQRTCIANFLIGFGSILNFSPAFSSPTVITLEDDIQNMNNDLKQLGDDIKEGISQITYEYRRGCTR</sequence>
<protein>
    <submittedName>
        <fullName evidence="3">Uncharacterized protein</fullName>
    </submittedName>
</protein>
<dbReference type="OrthoDB" id="7064687at2"/>
<dbReference type="EMBL" id="MLHJ01000079">
    <property type="protein sequence ID" value="OOF41808.1"/>
    <property type="molecule type" value="Genomic_DNA"/>
</dbReference>
<feature type="signal peptide" evidence="2">
    <location>
        <begin position="1"/>
        <end position="27"/>
    </location>
</feature>
<gene>
    <name evidence="3" type="ORF">BKK50_08180</name>
</gene>
<reference evidence="3 4" key="1">
    <citation type="submission" date="2016-10" db="EMBL/GenBank/DDBJ databases">
        <title>Rodentibacter gen. nov. and new species.</title>
        <authorList>
            <person name="Christensen H."/>
        </authorList>
    </citation>
    <scope>NUCLEOTIDE SEQUENCE [LARGE SCALE GENOMIC DNA]</scope>
    <source>
        <strain evidence="3 4">CCUG17206</strain>
    </source>
</reference>
<dbReference type="AlphaFoldDB" id="A0A1V3IKM8"/>
<evidence type="ECO:0000256" key="1">
    <source>
        <dbReference type="SAM" id="Coils"/>
    </source>
</evidence>